<protein>
    <submittedName>
        <fullName evidence="1">Uncharacterized protein</fullName>
    </submittedName>
</protein>
<evidence type="ECO:0000313" key="1">
    <source>
        <dbReference type="EMBL" id="EFK54489.1"/>
    </source>
</evidence>
<dbReference type="EMBL" id="ACLJ02000003">
    <property type="protein sequence ID" value="EFK54489.1"/>
    <property type="molecule type" value="Genomic_DNA"/>
</dbReference>
<comment type="caution">
    <text evidence="1">The sequence shown here is derived from an EMBL/GenBank/DDBJ whole genome shotgun (WGS) entry which is preliminary data.</text>
</comment>
<proteinExistence type="predicted"/>
<dbReference type="eggNOG" id="ENOG5032N1H">
    <property type="taxonomic scope" value="Bacteria"/>
</dbReference>
<dbReference type="AlphaFoldDB" id="D7WER4"/>
<dbReference type="OrthoDB" id="4411627at2"/>
<keyword evidence="2" id="KW-1185">Reference proteome</keyword>
<dbReference type="Proteomes" id="UP000004208">
    <property type="component" value="Unassembled WGS sequence"/>
</dbReference>
<sequence length="123" mass="13508">MNVDNFTMADLDIDSFTLIAEASDIADYRIFDDGVDKDKCSSYTYEAHGVTQEITQKELPFNADAEKGAATLQHSVFDDGMEFPLYSLAAVKNGAFISIALKDDSEESIQAANETLDQVLARL</sequence>
<gene>
    <name evidence="1" type="ORF">HMPREF0291_12147</name>
</gene>
<organism evidence="1 2">
    <name type="scientific">Corynebacterium genitalium ATCC 33030</name>
    <dbReference type="NCBI Taxonomy" id="585529"/>
    <lineage>
        <taxon>Bacteria</taxon>
        <taxon>Bacillati</taxon>
        <taxon>Actinomycetota</taxon>
        <taxon>Actinomycetes</taxon>
        <taxon>Mycobacteriales</taxon>
        <taxon>Corynebacteriaceae</taxon>
        <taxon>Corynebacterium</taxon>
    </lineage>
</organism>
<dbReference type="STRING" id="585529.HMPREF0291_12147"/>
<reference evidence="1" key="1">
    <citation type="submission" date="2010-06" db="EMBL/GenBank/DDBJ databases">
        <authorList>
            <person name="Muzny D."/>
            <person name="Qin X."/>
            <person name="Buhay C."/>
            <person name="Dugan-Rocha S."/>
            <person name="Ding Y."/>
            <person name="Chen G."/>
            <person name="Hawes A."/>
            <person name="Holder M."/>
            <person name="Jhangiani S."/>
            <person name="Johnson A."/>
            <person name="Khan Z."/>
            <person name="Li Z."/>
            <person name="Liu W."/>
            <person name="Liu X."/>
            <person name="Perez L."/>
            <person name="Shen H."/>
            <person name="Wang Q."/>
            <person name="Watt J."/>
            <person name="Xi L."/>
            <person name="Xin Y."/>
            <person name="Zhou J."/>
            <person name="Deng J."/>
            <person name="Jiang H."/>
            <person name="Liu Y."/>
            <person name="Qu J."/>
            <person name="Song X.-Z."/>
            <person name="Zhang L."/>
            <person name="Villasana D."/>
            <person name="Johnson A."/>
            <person name="Liu J."/>
            <person name="Liyanage D."/>
            <person name="Lorensuhewa L."/>
            <person name="Robinson T."/>
            <person name="Song A."/>
            <person name="Song B.-B."/>
            <person name="Dinh H."/>
            <person name="Thornton R."/>
            <person name="Coyle M."/>
            <person name="Francisco L."/>
            <person name="Jackson L."/>
            <person name="Javaid M."/>
            <person name="Korchina V."/>
            <person name="Kovar C."/>
            <person name="Mata R."/>
            <person name="Mathew T."/>
            <person name="Ngo R."/>
            <person name="Nguyen L."/>
            <person name="Nguyen N."/>
            <person name="Okwuonu G."/>
            <person name="Ongeri F."/>
            <person name="Pham C."/>
            <person name="Simmons D."/>
            <person name="Wilczek-Boney K."/>
            <person name="Hale W."/>
            <person name="Jakkamsetti A."/>
            <person name="Pham P."/>
            <person name="Ruth R."/>
            <person name="San Lucas F."/>
            <person name="Warren J."/>
            <person name="Zhang J."/>
            <person name="Zhao Z."/>
            <person name="Zhou C."/>
            <person name="Zhu D."/>
            <person name="Lee S."/>
            <person name="Bess C."/>
            <person name="Blankenburg K."/>
            <person name="Forbes L."/>
            <person name="Fu Q."/>
            <person name="Gubbala S."/>
            <person name="Hirani K."/>
            <person name="Jayaseelan J.C."/>
            <person name="Lara F."/>
            <person name="Munidasa M."/>
            <person name="Palculict T."/>
            <person name="Patil S."/>
            <person name="Pu L.-L."/>
            <person name="Saada N."/>
            <person name="Tang L."/>
            <person name="Weissenberger G."/>
            <person name="Zhu Y."/>
            <person name="Hemphill L."/>
            <person name="Shang Y."/>
            <person name="Youmans B."/>
            <person name="Ayvaz T."/>
            <person name="Ross M."/>
            <person name="Santibanez J."/>
            <person name="Aqrawi P."/>
            <person name="Gross S."/>
            <person name="Joshi V."/>
            <person name="Fowler G."/>
            <person name="Nazareth L."/>
            <person name="Reid J."/>
            <person name="Worley K."/>
            <person name="Petrosino J."/>
            <person name="Highlander S."/>
            <person name="Gibbs R."/>
        </authorList>
    </citation>
    <scope>NUCLEOTIDE SEQUENCE [LARGE SCALE GENOMIC DNA]</scope>
    <source>
        <strain evidence="1">ATCC 33030</strain>
    </source>
</reference>
<accession>D7WER4</accession>
<dbReference type="HOGENOM" id="CLU_2011402_0_0_11"/>
<evidence type="ECO:0000313" key="2">
    <source>
        <dbReference type="Proteomes" id="UP000004208"/>
    </source>
</evidence>
<name>D7WER4_9CORY</name>
<dbReference type="RefSeq" id="WP_005291412.1">
    <property type="nucleotide sequence ID" value="NZ_CM000961.1"/>
</dbReference>